<evidence type="ECO:0000256" key="3">
    <source>
        <dbReference type="ARBA" id="ARBA00022692"/>
    </source>
</evidence>
<dbReference type="AlphaFoldDB" id="A0A7R9C0T4"/>
<dbReference type="Pfam" id="PF01694">
    <property type="entry name" value="Rhomboid"/>
    <property type="match status" value="1"/>
</dbReference>
<gene>
    <name evidence="9" type="ORF">NMOB1V02_LOCUS12271</name>
</gene>
<sequence length="471" mass="53682">MLETEVFFDQSVPVHRDESDSIPYRKPVVRGSLEVASSGGWKLKQYLDGIRLPELDVVDHRLQERHFPSLRGVGLQRVSRERIENMRSNANRRQYGMGVVGRLLGRRMKASSTRSAKVKEQLDDMDDYRPYFTYWITFTQILIMIISLFSYGFGPFGFSIVEQRALVTVPSLVKQAVDYWEPANFWLGPRAADLIHLGAKFGPCMRRDAKILEQIRLQNAFERETGCCIRNDHSGCVQTSRKECSSTLSTWKRWSLQDPGPDNRISGSVCGLDPAYCKEPASVLPYVWPDDVTKWPICTDDPVDRRTFFHQGETDFRDSFSTSLAVVARELKAADHVTCEIIGRPCCIGIHGDCRITTFEYCQFVNGYFHKNAFLCSQVSCLDSVCGMLPFYNPEKPDQFYRVFTSLFLHAGLIHLGITVLVQWYVMRDLEKMAGPLRIGIIYFTAGIGGNLASAIFIPYRADVWVIKKGR</sequence>
<dbReference type="InterPro" id="IPR051512">
    <property type="entry name" value="Inactive_Rhomboid"/>
</dbReference>
<evidence type="ECO:0000259" key="8">
    <source>
        <dbReference type="Pfam" id="PF01694"/>
    </source>
</evidence>
<feature type="transmembrane region" description="Helical" evidence="7">
    <location>
        <begin position="132"/>
        <end position="154"/>
    </location>
</feature>
<dbReference type="Proteomes" id="UP000678499">
    <property type="component" value="Unassembled WGS sequence"/>
</dbReference>
<reference evidence="9" key="1">
    <citation type="submission" date="2020-11" db="EMBL/GenBank/DDBJ databases">
        <authorList>
            <person name="Tran Van P."/>
        </authorList>
    </citation>
    <scope>NUCLEOTIDE SEQUENCE</scope>
</reference>
<dbReference type="GO" id="GO:0004252">
    <property type="term" value="F:serine-type endopeptidase activity"/>
    <property type="evidence" value="ECO:0007669"/>
    <property type="project" value="InterPro"/>
</dbReference>
<accession>A0A7R9C0T4</accession>
<keyword evidence="10" id="KW-1185">Reference proteome</keyword>
<dbReference type="GO" id="GO:0042058">
    <property type="term" value="P:regulation of epidermal growth factor receptor signaling pathway"/>
    <property type="evidence" value="ECO:0007669"/>
    <property type="project" value="TreeGrafter"/>
</dbReference>
<dbReference type="EMBL" id="OA891251">
    <property type="protein sequence ID" value="CAD7284666.1"/>
    <property type="molecule type" value="Genomic_DNA"/>
</dbReference>
<comment type="similarity">
    <text evidence="2">Belongs to the peptidase S54 family.</text>
</comment>
<dbReference type="Gene3D" id="1.20.1540.10">
    <property type="entry name" value="Rhomboid-like"/>
    <property type="match status" value="1"/>
</dbReference>
<feature type="non-terminal residue" evidence="9">
    <location>
        <position position="471"/>
    </location>
</feature>
<evidence type="ECO:0000256" key="6">
    <source>
        <dbReference type="ARBA" id="ARBA00023136"/>
    </source>
</evidence>
<feature type="domain" description="Peptidase S54 rhomboid" evidence="8">
    <location>
        <begin position="398"/>
        <end position="460"/>
    </location>
</feature>
<evidence type="ECO:0000256" key="2">
    <source>
        <dbReference type="ARBA" id="ARBA00009045"/>
    </source>
</evidence>
<dbReference type="GO" id="GO:0050708">
    <property type="term" value="P:regulation of protein secretion"/>
    <property type="evidence" value="ECO:0007669"/>
    <property type="project" value="TreeGrafter"/>
</dbReference>
<name>A0A7R9C0T4_9CRUS</name>
<keyword evidence="3 7" id="KW-0812">Transmembrane</keyword>
<dbReference type="SUPFAM" id="SSF144091">
    <property type="entry name" value="Rhomboid-like"/>
    <property type="match status" value="1"/>
</dbReference>
<dbReference type="GO" id="GO:0005789">
    <property type="term" value="C:endoplasmic reticulum membrane"/>
    <property type="evidence" value="ECO:0007669"/>
    <property type="project" value="UniProtKB-SubCell"/>
</dbReference>
<dbReference type="PANTHER" id="PTHR45965:SF3">
    <property type="entry name" value="INACTIVE RHOMBOID PROTEIN 1"/>
    <property type="match status" value="1"/>
</dbReference>
<keyword evidence="5 7" id="KW-1133">Transmembrane helix</keyword>
<evidence type="ECO:0000256" key="7">
    <source>
        <dbReference type="SAM" id="Phobius"/>
    </source>
</evidence>
<dbReference type="OrthoDB" id="2146116at2759"/>
<feature type="transmembrane region" description="Helical" evidence="7">
    <location>
        <begin position="407"/>
        <end position="427"/>
    </location>
</feature>
<dbReference type="InterPro" id="IPR022764">
    <property type="entry name" value="Peptidase_S54_rhomboid_dom"/>
</dbReference>
<feature type="transmembrane region" description="Helical" evidence="7">
    <location>
        <begin position="439"/>
        <end position="460"/>
    </location>
</feature>
<dbReference type="EMBL" id="CAJPEX010009214">
    <property type="protein sequence ID" value="CAG0924818.1"/>
    <property type="molecule type" value="Genomic_DNA"/>
</dbReference>
<keyword evidence="6 7" id="KW-0472">Membrane</keyword>
<dbReference type="PANTHER" id="PTHR45965">
    <property type="entry name" value="INACTIVE RHOMBOID PROTEIN"/>
    <property type="match status" value="1"/>
</dbReference>
<proteinExistence type="inferred from homology"/>
<evidence type="ECO:0000256" key="1">
    <source>
        <dbReference type="ARBA" id="ARBA00004477"/>
    </source>
</evidence>
<evidence type="ECO:0000256" key="4">
    <source>
        <dbReference type="ARBA" id="ARBA00022824"/>
    </source>
</evidence>
<evidence type="ECO:0000313" key="10">
    <source>
        <dbReference type="Proteomes" id="UP000678499"/>
    </source>
</evidence>
<evidence type="ECO:0000256" key="5">
    <source>
        <dbReference type="ARBA" id="ARBA00022989"/>
    </source>
</evidence>
<dbReference type="InterPro" id="IPR035952">
    <property type="entry name" value="Rhomboid-like_sf"/>
</dbReference>
<evidence type="ECO:0000313" key="9">
    <source>
        <dbReference type="EMBL" id="CAD7284666.1"/>
    </source>
</evidence>
<keyword evidence="4" id="KW-0256">Endoplasmic reticulum</keyword>
<comment type="subcellular location">
    <subcellularLocation>
        <location evidence="1">Endoplasmic reticulum membrane</location>
        <topology evidence="1">Multi-pass membrane protein</topology>
    </subcellularLocation>
</comment>
<organism evidence="9">
    <name type="scientific">Notodromas monacha</name>
    <dbReference type="NCBI Taxonomy" id="399045"/>
    <lineage>
        <taxon>Eukaryota</taxon>
        <taxon>Metazoa</taxon>
        <taxon>Ecdysozoa</taxon>
        <taxon>Arthropoda</taxon>
        <taxon>Crustacea</taxon>
        <taxon>Oligostraca</taxon>
        <taxon>Ostracoda</taxon>
        <taxon>Podocopa</taxon>
        <taxon>Podocopida</taxon>
        <taxon>Cypridocopina</taxon>
        <taxon>Cypridoidea</taxon>
        <taxon>Cyprididae</taxon>
        <taxon>Notodromas</taxon>
    </lineage>
</organism>
<protein>
    <recommendedName>
        <fullName evidence="8">Peptidase S54 rhomboid domain-containing protein</fullName>
    </recommendedName>
</protein>